<sequence length="177" mass="19834">MGRVFDKVQLIIPPALGLFLIYLLSYLPPPTAVHLVLRVWGAYLTLAWIVLTLHRKRIWRAALISTVLYIAGIGPLEIALLAVIPAIIAVFWYLIFMPLWRAYKCEKFRGLVKAFGGIIGGNITAFGLQFSIGTALSPEYLQLLGDIPTRTAANYVRYAILATAFFLTYKYLIKCRG</sequence>
<evidence type="ECO:0000313" key="6">
    <source>
        <dbReference type="Proteomes" id="UP000257123"/>
    </source>
</evidence>
<evidence type="ECO:0000313" key="4">
    <source>
        <dbReference type="EMBL" id="RFA98017.1"/>
    </source>
</evidence>
<accession>A0A371R2P4</accession>
<dbReference type="GeneID" id="1463869"/>
<evidence type="ECO:0000313" key="2">
    <source>
        <dbReference type="EMBL" id="HII46211.1"/>
    </source>
</evidence>
<feature type="transmembrane region" description="Helical" evidence="1">
    <location>
        <begin position="155"/>
        <end position="173"/>
    </location>
</feature>
<organism evidence="4 5">
    <name type="scientific">Pyrobaculum aerophilum</name>
    <dbReference type="NCBI Taxonomy" id="13773"/>
    <lineage>
        <taxon>Archaea</taxon>
        <taxon>Thermoproteota</taxon>
        <taxon>Thermoprotei</taxon>
        <taxon>Thermoproteales</taxon>
        <taxon>Thermoproteaceae</taxon>
        <taxon>Pyrobaculum</taxon>
    </lineage>
</organism>
<keyword evidence="1" id="KW-1133">Transmembrane helix</keyword>
<reference evidence="5 6" key="1">
    <citation type="submission" date="2017-07" db="EMBL/GenBank/DDBJ databases">
        <title>Draft genome sequence of aerobic hyperthermophilic archaea, Pyrobaculum aerophilum YKB31 and YKB32.</title>
        <authorList>
            <person name="Mochizuki T."/>
            <person name="Berliner A.J."/>
            <person name="Yoshida-Takashima Y."/>
            <person name="Takaki Y."/>
            <person name="Nunoura T."/>
            <person name="Takai K."/>
        </authorList>
    </citation>
    <scope>NUCLEOTIDE SEQUENCE [LARGE SCALE GENOMIC DNA]</scope>
    <source>
        <strain evidence="3 6">YKB31</strain>
        <strain evidence="4 5">YKB32</strain>
    </source>
</reference>
<comment type="caution">
    <text evidence="4">The sequence shown here is derived from an EMBL/GenBank/DDBJ whole genome shotgun (WGS) entry which is preliminary data.</text>
</comment>
<dbReference type="EMBL" id="NMUE01000029">
    <property type="protein sequence ID" value="RFA94928.1"/>
    <property type="molecule type" value="Genomic_DNA"/>
</dbReference>
<name>A0A371R2P4_9CREN</name>
<evidence type="ECO:0000313" key="3">
    <source>
        <dbReference type="EMBL" id="RFA94928.1"/>
    </source>
</evidence>
<feature type="transmembrane region" description="Helical" evidence="1">
    <location>
        <begin position="58"/>
        <end position="76"/>
    </location>
</feature>
<proteinExistence type="predicted"/>
<protein>
    <submittedName>
        <fullName evidence="4">Uncharacterized protein</fullName>
    </submittedName>
</protein>
<dbReference type="AlphaFoldDB" id="A0A371R2P4"/>
<evidence type="ECO:0000313" key="5">
    <source>
        <dbReference type="Proteomes" id="UP000256877"/>
    </source>
</evidence>
<dbReference type="Proteomes" id="UP000651120">
    <property type="component" value="Unassembled WGS sequence"/>
</dbReference>
<feature type="transmembrane region" description="Helical" evidence="1">
    <location>
        <begin position="82"/>
        <end position="103"/>
    </location>
</feature>
<dbReference type="Proteomes" id="UP000256877">
    <property type="component" value="Unassembled WGS sequence"/>
</dbReference>
<keyword evidence="1" id="KW-0812">Transmembrane</keyword>
<keyword evidence="1" id="KW-0472">Membrane</keyword>
<dbReference type="OMA" id="WGAYLTL"/>
<feature type="transmembrane region" description="Helical" evidence="1">
    <location>
        <begin position="115"/>
        <end position="135"/>
    </location>
</feature>
<feature type="transmembrane region" description="Helical" evidence="1">
    <location>
        <begin position="7"/>
        <end position="26"/>
    </location>
</feature>
<dbReference type="Proteomes" id="UP000257123">
    <property type="component" value="Unassembled WGS sequence"/>
</dbReference>
<evidence type="ECO:0000256" key="1">
    <source>
        <dbReference type="SAM" id="Phobius"/>
    </source>
</evidence>
<dbReference type="EMBL" id="NMUF01000021">
    <property type="protein sequence ID" value="RFA98017.1"/>
    <property type="molecule type" value="Genomic_DNA"/>
</dbReference>
<dbReference type="RefSeq" id="WP_011009160.1">
    <property type="nucleotide sequence ID" value="NZ_DUJP01000008.1"/>
</dbReference>
<gene>
    <name evidence="3" type="ORF">CGL51_08950</name>
    <name evidence="4" type="ORF">CGL52_08140</name>
    <name evidence="2" type="ORF">HA333_01725</name>
</gene>
<dbReference type="EMBL" id="DUJP01000008">
    <property type="protein sequence ID" value="HII46211.1"/>
    <property type="molecule type" value="Genomic_DNA"/>
</dbReference>
<reference evidence="2" key="2">
    <citation type="journal article" date="2020" name="bioRxiv">
        <title>A rank-normalized archaeal taxonomy based on genome phylogeny resolves widespread incomplete and uneven classifications.</title>
        <authorList>
            <person name="Rinke C."/>
            <person name="Chuvochina M."/>
            <person name="Mussig A.J."/>
            <person name="Chaumeil P.-A."/>
            <person name="Waite D.W."/>
            <person name="Whitman W.B."/>
            <person name="Parks D.H."/>
            <person name="Hugenholtz P."/>
        </authorList>
    </citation>
    <scope>NUCLEOTIDE SEQUENCE</scope>
    <source>
        <strain evidence="2">UBA8839</strain>
    </source>
</reference>